<dbReference type="Proteomes" id="UP000070700">
    <property type="component" value="Unassembled WGS sequence"/>
</dbReference>
<dbReference type="AlphaFoldDB" id="A0A132B562"/>
<dbReference type="RefSeq" id="XP_018061897.1">
    <property type="nucleotide sequence ID" value="XM_018206970.1"/>
</dbReference>
<dbReference type="GO" id="GO:0008270">
    <property type="term" value="F:zinc ion binding"/>
    <property type="evidence" value="ECO:0007669"/>
    <property type="project" value="UniProtKB-KW"/>
</dbReference>
<dbReference type="GeneID" id="28816696"/>
<keyword evidence="1" id="KW-0862">Zinc</keyword>
<evidence type="ECO:0000313" key="6">
    <source>
        <dbReference type="Proteomes" id="UP000070700"/>
    </source>
</evidence>
<dbReference type="KEGG" id="psco:LY89DRAFT_356916"/>
<dbReference type="InterPro" id="IPR000571">
    <property type="entry name" value="Znf_CCCH"/>
</dbReference>
<dbReference type="InParanoid" id="A0A132B562"/>
<reference evidence="5 6" key="1">
    <citation type="submission" date="2015-10" db="EMBL/GenBank/DDBJ databases">
        <title>Full genome of DAOMC 229536 Phialocephala scopiformis, a fungal endophyte of spruce producing the potent anti-insectan compound rugulosin.</title>
        <authorList>
            <consortium name="DOE Joint Genome Institute"/>
            <person name="Walker A.K."/>
            <person name="Frasz S.L."/>
            <person name="Seifert K.A."/>
            <person name="Miller J.D."/>
            <person name="Mondo S.J."/>
            <person name="Labutti K."/>
            <person name="Lipzen A."/>
            <person name="Dockter R."/>
            <person name="Kennedy M."/>
            <person name="Grigoriev I.V."/>
            <person name="Spatafora J.W."/>
        </authorList>
    </citation>
    <scope>NUCLEOTIDE SEQUENCE [LARGE SCALE GENOMIC DNA]</scope>
    <source>
        <strain evidence="5 6">CBS 120377</strain>
    </source>
</reference>
<protein>
    <recommendedName>
        <fullName evidence="4">C3H1-type domain-containing protein</fullName>
    </recommendedName>
</protein>
<feature type="compositionally biased region" description="Polar residues" evidence="3">
    <location>
        <begin position="268"/>
        <end position="290"/>
    </location>
</feature>
<keyword evidence="1" id="KW-0479">Metal-binding</keyword>
<keyword evidence="2" id="KW-0175">Coiled coil</keyword>
<feature type="coiled-coil region" evidence="2">
    <location>
        <begin position="153"/>
        <end position="208"/>
    </location>
</feature>
<gene>
    <name evidence="5" type="ORF">LY89DRAFT_356916</name>
</gene>
<sequence length="508" mass="57473">MDSLVSTTIRQKAKETKLVQNIIETYGGKGNEIKLAGNIMETYGEPHYNMHPPPPPPTWAEVAQPRARRSSTIQTVTNWQDAPQGQYQVQTPYTHPYDQGMSDFPRLSPATQEEFETPSREESPFHPHLPYIVDVHTLREAVNKDAGQIFDAIITIMEELHRVRDENEDLKRDNLTLKENWMDVSHQAREAQKNLTSTKTQLRRTQNDLNAYWDEFSQRRGDWYIRAQRYEELLAICSAKQVLLWKLIERIREGDTPEGDRNWENAVPSLTGTHFTPTVSDSQSEKSGSIITEFRGSPERAMSTSRGRTGRKELPKGETSNYKRSSERGLDPAAVSLDLPKTKASKVKGSPERGFNPAASSFVPGVGNPAASTISDITAPALPQVDLLSCILSLPPRFYGICPNSLCASSEFKCRVPACRLQHVCEAYNDEKGGGCKDGRLCRFVHEYRSCYEEIDGFGCRFMGVTKDSKARQRHLERRAHQQYVSGEEWRSRVIIAGLRGAHREGKY</sequence>
<feature type="region of interest" description="Disordered" evidence="3">
    <location>
        <begin position="256"/>
        <end position="336"/>
    </location>
</feature>
<evidence type="ECO:0000313" key="5">
    <source>
        <dbReference type="EMBL" id="KUJ07542.1"/>
    </source>
</evidence>
<keyword evidence="1" id="KW-0863">Zinc-finger</keyword>
<feature type="zinc finger region" description="C3H1-type" evidence="1">
    <location>
        <begin position="424"/>
        <end position="449"/>
    </location>
</feature>
<accession>A0A132B562</accession>
<proteinExistence type="predicted"/>
<name>A0A132B562_MOLSC</name>
<organism evidence="5 6">
    <name type="scientific">Mollisia scopiformis</name>
    <name type="common">Conifer needle endophyte fungus</name>
    <name type="synonym">Phialocephala scopiformis</name>
    <dbReference type="NCBI Taxonomy" id="149040"/>
    <lineage>
        <taxon>Eukaryota</taxon>
        <taxon>Fungi</taxon>
        <taxon>Dikarya</taxon>
        <taxon>Ascomycota</taxon>
        <taxon>Pezizomycotina</taxon>
        <taxon>Leotiomycetes</taxon>
        <taxon>Helotiales</taxon>
        <taxon>Mollisiaceae</taxon>
        <taxon>Mollisia</taxon>
    </lineage>
</organism>
<evidence type="ECO:0000256" key="2">
    <source>
        <dbReference type="SAM" id="Coils"/>
    </source>
</evidence>
<dbReference type="PROSITE" id="PS50103">
    <property type="entry name" value="ZF_C3H1"/>
    <property type="match status" value="1"/>
</dbReference>
<dbReference type="OrthoDB" id="3515818at2759"/>
<feature type="domain" description="C3H1-type" evidence="4">
    <location>
        <begin position="424"/>
        <end position="449"/>
    </location>
</feature>
<evidence type="ECO:0000259" key="4">
    <source>
        <dbReference type="PROSITE" id="PS50103"/>
    </source>
</evidence>
<dbReference type="EMBL" id="KQ947439">
    <property type="protein sequence ID" value="KUJ07542.1"/>
    <property type="molecule type" value="Genomic_DNA"/>
</dbReference>
<evidence type="ECO:0000256" key="3">
    <source>
        <dbReference type="SAM" id="MobiDB-lite"/>
    </source>
</evidence>
<keyword evidence="6" id="KW-1185">Reference proteome</keyword>
<evidence type="ECO:0000256" key="1">
    <source>
        <dbReference type="PROSITE-ProRule" id="PRU00723"/>
    </source>
</evidence>